<organism evidence="1 2">
    <name type="scientific">Vermiconidia calcicola</name>
    <dbReference type="NCBI Taxonomy" id="1690605"/>
    <lineage>
        <taxon>Eukaryota</taxon>
        <taxon>Fungi</taxon>
        <taxon>Dikarya</taxon>
        <taxon>Ascomycota</taxon>
        <taxon>Pezizomycotina</taxon>
        <taxon>Dothideomycetes</taxon>
        <taxon>Dothideomycetidae</taxon>
        <taxon>Mycosphaerellales</taxon>
        <taxon>Extremaceae</taxon>
        <taxon>Vermiconidia</taxon>
    </lineage>
</organism>
<name>A0ACC3NDH9_9PEZI</name>
<reference evidence="1" key="1">
    <citation type="submission" date="2023-07" db="EMBL/GenBank/DDBJ databases">
        <title>Black Yeasts Isolated from many extreme environments.</title>
        <authorList>
            <person name="Coleine C."/>
            <person name="Stajich J.E."/>
            <person name="Selbmann L."/>
        </authorList>
    </citation>
    <scope>NUCLEOTIDE SEQUENCE</scope>
    <source>
        <strain evidence="1">CCFEE 5714</strain>
    </source>
</reference>
<comment type="caution">
    <text evidence="1">The sequence shown here is derived from an EMBL/GenBank/DDBJ whole genome shotgun (WGS) entry which is preliminary data.</text>
</comment>
<evidence type="ECO:0000313" key="1">
    <source>
        <dbReference type="EMBL" id="KAK3714069.1"/>
    </source>
</evidence>
<evidence type="ECO:0000313" key="2">
    <source>
        <dbReference type="Proteomes" id="UP001281147"/>
    </source>
</evidence>
<keyword evidence="2" id="KW-1185">Reference proteome</keyword>
<accession>A0ACC3NDH9</accession>
<protein>
    <submittedName>
        <fullName evidence="1">Uncharacterized protein</fullName>
    </submittedName>
</protein>
<sequence length="141" mass="15612">MSSGKTCFVYNPDRALSPAEEQVRLAGFPFVSTTILKRRGQGFDRLNDHRHHSMNTHLIVSGSIDIGKARDNDFKLRRVTYGPGDRVTLPRDVDYRGEAGDDGCVFVEGHTLLSPTTAERFWQRGTIVVVSEGTPGAFTTT</sequence>
<dbReference type="Proteomes" id="UP001281147">
    <property type="component" value="Unassembled WGS sequence"/>
</dbReference>
<proteinExistence type="predicted"/>
<gene>
    <name evidence="1" type="ORF">LTR37_008098</name>
</gene>
<dbReference type="EMBL" id="JAUTXU010000058">
    <property type="protein sequence ID" value="KAK3714069.1"/>
    <property type="molecule type" value="Genomic_DNA"/>
</dbReference>